<reference evidence="8" key="1">
    <citation type="submission" date="2020-06" db="EMBL/GenBank/DDBJ databases">
        <title>Unique genomic features of the anaerobic methanotrophic archaea.</title>
        <authorList>
            <person name="Chadwick G.L."/>
            <person name="Skennerton C.T."/>
            <person name="Laso-Perez R."/>
            <person name="Leu A.O."/>
            <person name="Speth D.R."/>
            <person name="Yu H."/>
            <person name="Morgan-Lang C."/>
            <person name="Hatzenpichler R."/>
            <person name="Goudeau D."/>
            <person name="Malmstrom R."/>
            <person name="Brazelton W.J."/>
            <person name="Woyke T."/>
            <person name="Hallam S.J."/>
            <person name="Tyson G.W."/>
            <person name="Wegener G."/>
            <person name="Boetius A."/>
            <person name="Orphan V."/>
        </authorList>
    </citation>
    <scope>NUCLEOTIDE SEQUENCE</scope>
</reference>
<evidence type="ECO:0000256" key="6">
    <source>
        <dbReference type="ARBA" id="ARBA00023014"/>
    </source>
</evidence>
<evidence type="ECO:0000256" key="4">
    <source>
        <dbReference type="ARBA" id="ARBA00022723"/>
    </source>
</evidence>
<accession>A0A7G9YWM5</accession>
<dbReference type="SUPFAM" id="SSF102114">
    <property type="entry name" value="Radical SAM enzymes"/>
    <property type="match status" value="1"/>
</dbReference>
<gene>
    <name evidence="8" type="ORF">IAKEDICC_00030</name>
</gene>
<dbReference type="Pfam" id="PF04055">
    <property type="entry name" value="Radical_SAM"/>
    <property type="match status" value="1"/>
</dbReference>
<dbReference type="GO" id="GO:0051539">
    <property type="term" value="F:4 iron, 4 sulfur cluster binding"/>
    <property type="evidence" value="ECO:0007669"/>
    <property type="project" value="UniProtKB-KW"/>
</dbReference>
<dbReference type="InterPro" id="IPR007197">
    <property type="entry name" value="rSAM"/>
</dbReference>
<dbReference type="PANTHER" id="PTHR11135:SF0">
    <property type="entry name" value="ELONGATOR COMPLEX PROTEIN 3"/>
    <property type="match status" value="1"/>
</dbReference>
<keyword evidence="4" id="KW-0479">Metal-binding</keyword>
<dbReference type="GO" id="GO:0005737">
    <property type="term" value="C:cytoplasm"/>
    <property type="evidence" value="ECO:0007669"/>
    <property type="project" value="TreeGrafter"/>
</dbReference>
<organism evidence="8">
    <name type="scientific">Candidatus Methanophagaceae archaeon ANME-1 ERB6</name>
    <dbReference type="NCBI Taxonomy" id="2759912"/>
    <lineage>
        <taxon>Archaea</taxon>
        <taxon>Methanobacteriati</taxon>
        <taxon>Methanobacteriota</taxon>
        <taxon>Stenosarchaea group</taxon>
        <taxon>Methanomicrobia</taxon>
        <taxon>Candidatus Methanophagales</taxon>
        <taxon>Candidatus Methanophagaceae</taxon>
    </lineage>
</organism>
<evidence type="ECO:0000256" key="5">
    <source>
        <dbReference type="ARBA" id="ARBA00023004"/>
    </source>
</evidence>
<dbReference type="GO" id="GO:0046872">
    <property type="term" value="F:metal ion binding"/>
    <property type="evidence" value="ECO:0007669"/>
    <property type="project" value="UniProtKB-KW"/>
</dbReference>
<evidence type="ECO:0000256" key="2">
    <source>
        <dbReference type="ARBA" id="ARBA00022485"/>
    </source>
</evidence>
<comment type="cofactor">
    <cofactor evidence="1">
        <name>[4Fe-4S] cluster</name>
        <dbReference type="ChEBI" id="CHEBI:49883"/>
    </cofactor>
</comment>
<dbReference type="InterPro" id="IPR058240">
    <property type="entry name" value="rSAM_sf"/>
</dbReference>
<evidence type="ECO:0000256" key="3">
    <source>
        <dbReference type="ARBA" id="ARBA00022691"/>
    </source>
</evidence>
<dbReference type="InterPro" id="IPR006638">
    <property type="entry name" value="Elp3/MiaA/NifB-like_rSAM"/>
</dbReference>
<dbReference type="GO" id="GO:0002926">
    <property type="term" value="P:tRNA wobble base 5-methoxycarbonylmethyl-2-thiouridinylation"/>
    <property type="evidence" value="ECO:0007669"/>
    <property type="project" value="TreeGrafter"/>
</dbReference>
<evidence type="ECO:0000313" key="8">
    <source>
        <dbReference type="EMBL" id="QNO52409.1"/>
    </source>
</evidence>
<dbReference type="InterPro" id="IPR005909">
    <property type="entry name" value="RaSEA"/>
</dbReference>
<dbReference type="PIRSF" id="PIRSF004954">
    <property type="entry name" value="Radical_SAM"/>
    <property type="match status" value="1"/>
</dbReference>
<keyword evidence="2" id="KW-0004">4Fe-4S</keyword>
<keyword evidence="3" id="KW-0949">S-adenosyl-L-methionine</keyword>
<dbReference type="EMBL" id="MT631509">
    <property type="protein sequence ID" value="QNO52409.1"/>
    <property type="molecule type" value="Genomic_DNA"/>
</dbReference>
<dbReference type="SFLD" id="SFLDS00029">
    <property type="entry name" value="Radical_SAM"/>
    <property type="match status" value="1"/>
</dbReference>
<dbReference type="InterPro" id="IPR039661">
    <property type="entry name" value="ELP3"/>
</dbReference>
<protein>
    <recommendedName>
        <fullName evidence="7">Elp3/MiaA/NifB-like radical SAM core domain-containing protein</fullName>
    </recommendedName>
</protein>
<evidence type="ECO:0000259" key="7">
    <source>
        <dbReference type="SMART" id="SM00729"/>
    </source>
</evidence>
<dbReference type="NCBIfam" id="TIGR01210">
    <property type="entry name" value="archaeosine biosynthesis radical SAM protein RaSEA"/>
    <property type="match status" value="1"/>
</dbReference>
<dbReference type="CDD" id="cd01335">
    <property type="entry name" value="Radical_SAM"/>
    <property type="match status" value="1"/>
</dbReference>
<dbReference type="AlphaFoldDB" id="A0A7G9YWM5"/>
<name>A0A7G9YWM5_9EURY</name>
<evidence type="ECO:0000256" key="1">
    <source>
        <dbReference type="ARBA" id="ARBA00001966"/>
    </source>
</evidence>
<sequence length="338" mass="39506">MHSYTRHSEKYKRKNYKNKNKTPVASWLDYDFFAEEQKPIKCMTVILRTVGCRWRKCTMCGYWHESADVTQENIRTQLEHSLRNSPEEDFILKFFTSGSFLDEREISRDTRKEIAEVVKKRKGLKKLIVETRPEFVSEDKVKDLKNVEHLEIAIGLETANDFIRANYINKGFSFDDYRTASKLVNECGATVKTYLLLKPPFLSEKRAIEDVIKSAELVAPYSSTISLNLCNVQKYTRLEELWKRKYYRPPWLWSAVEAIKEIKKRDENVVVMSDPVGAGYRRGPHNCGKCDFMVKEAIKKFNVTQDLSVLEIGEIDCECKEVWHALLKFDDFLFGCDS</sequence>
<feature type="domain" description="Elp3/MiaA/NifB-like radical SAM core" evidence="7">
    <location>
        <begin position="42"/>
        <end position="261"/>
    </location>
</feature>
<dbReference type="PANTHER" id="PTHR11135">
    <property type="entry name" value="HISTONE ACETYLTRANSFERASE-RELATED"/>
    <property type="match status" value="1"/>
</dbReference>
<keyword evidence="6" id="KW-0411">Iron-sulfur</keyword>
<dbReference type="SMART" id="SM00729">
    <property type="entry name" value="Elp3"/>
    <property type="match status" value="1"/>
</dbReference>
<dbReference type="GO" id="GO:0003824">
    <property type="term" value="F:catalytic activity"/>
    <property type="evidence" value="ECO:0007669"/>
    <property type="project" value="InterPro"/>
</dbReference>
<proteinExistence type="predicted"/>
<keyword evidence="5" id="KW-0408">Iron</keyword>